<protein>
    <recommendedName>
        <fullName evidence="1">Cyclic nucleotide-binding domain-containing protein</fullName>
    </recommendedName>
</protein>
<dbReference type="HOGENOM" id="CLU_1368200_0_0_1"/>
<evidence type="ECO:0000313" key="3">
    <source>
        <dbReference type="Proteomes" id="UP000001568"/>
    </source>
</evidence>
<name>A4RS52_OSTLU</name>
<dbReference type="RefSeq" id="XP_001416020.1">
    <property type="nucleotide sequence ID" value="XM_001415983.1"/>
</dbReference>
<dbReference type="SUPFAM" id="SSF51206">
    <property type="entry name" value="cAMP-binding domain-like"/>
    <property type="match status" value="1"/>
</dbReference>
<evidence type="ECO:0000313" key="2">
    <source>
        <dbReference type="EMBL" id="ABO94312.1"/>
    </source>
</evidence>
<accession>A4RS52</accession>
<keyword evidence="3" id="KW-1185">Reference proteome</keyword>
<dbReference type="GeneID" id="4999518"/>
<dbReference type="InterPro" id="IPR018490">
    <property type="entry name" value="cNMP-bd_dom_sf"/>
</dbReference>
<reference evidence="2 3" key="1">
    <citation type="journal article" date="2007" name="Proc. Natl. Acad. Sci. U.S.A.">
        <title>The tiny eukaryote Ostreococcus provides genomic insights into the paradox of plankton speciation.</title>
        <authorList>
            <person name="Palenik B."/>
            <person name="Grimwood J."/>
            <person name="Aerts A."/>
            <person name="Rouze P."/>
            <person name="Salamov A."/>
            <person name="Putnam N."/>
            <person name="Dupont C."/>
            <person name="Jorgensen R."/>
            <person name="Derelle E."/>
            <person name="Rombauts S."/>
            <person name="Zhou K."/>
            <person name="Otillar R."/>
            <person name="Merchant S.S."/>
            <person name="Podell S."/>
            <person name="Gaasterland T."/>
            <person name="Napoli C."/>
            <person name="Gendler K."/>
            <person name="Manuell A."/>
            <person name="Tai V."/>
            <person name="Vallon O."/>
            <person name="Piganeau G."/>
            <person name="Jancek S."/>
            <person name="Heijde M."/>
            <person name="Jabbari K."/>
            <person name="Bowler C."/>
            <person name="Lohr M."/>
            <person name="Robbens S."/>
            <person name="Werner G."/>
            <person name="Dubchak I."/>
            <person name="Pazour G.J."/>
            <person name="Ren Q."/>
            <person name="Paulsen I."/>
            <person name="Delwiche C."/>
            <person name="Schmutz J."/>
            <person name="Rokhsar D."/>
            <person name="Van de Peer Y."/>
            <person name="Moreau H."/>
            <person name="Grigoriev I.V."/>
        </authorList>
    </citation>
    <scope>NUCLEOTIDE SEQUENCE [LARGE SCALE GENOMIC DNA]</scope>
    <source>
        <strain evidence="2 3">CCE9901</strain>
    </source>
</reference>
<dbReference type="AlphaFoldDB" id="A4RS52"/>
<dbReference type="Gramene" id="ABO94312">
    <property type="protein sequence ID" value="ABO94312"/>
    <property type="gene ID" value="OSTLU_29247"/>
</dbReference>
<dbReference type="PROSITE" id="PS50042">
    <property type="entry name" value="CNMP_BINDING_3"/>
    <property type="match status" value="1"/>
</dbReference>
<sequence>MRAIQLCQGENVFGGGLRERDIFKRGLVRQVVYDEGEYVLKEGQAWDHEQRNSRSGGYSVYFVIRGACAATKLVHPRHPRVHTREALKFANDPMTILRPIPTQVAHLNADASDMSASVRQRALDMKRADQKSEVEVAKFIRGCYFGDYEVLKGRIPRRCSVRSLVKNTALAIMPGDVFERLCRRGTKLRERVEADHSLFI</sequence>
<proteinExistence type="predicted"/>
<dbReference type="Gene3D" id="2.60.120.10">
    <property type="entry name" value="Jelly Rolls"/>
    <property type="match status" value="1"/>
</dbReference>
<dbReference type="OrthoDB" id="10413191at2759"/>
<dbReference type="InterPro" id="IPR000595">
    <property type="entry name" value="cNMP-bd_dom"/>
</dbReference>
<organism evidence="2 3">
    <name type="scientific">Ostreococcus lucimarinus (strain CCE9901)</name>
    <dbReference type="NCBI Taxonomy" id="436017"/>
    <lineage>
        <taxon>Eukaryota</taxon>
        <taxon>Viridiplantae</taxon>
        <taxon>Chlorophyta</taxon>
        <taxon>Mamiellophyceae</taxon>
        <taxon>Mamiellales</taxon>
        <taxon>Bathycoccaceae</taxon>
        <taxon>Ostreococcus</taxon>
    </lineage>
</organism>
<feature type="domain" description="Cyclic nucleotide-binding" evidence="1">
    <location>
        <begin position="118"/>
        <end position="191"/>
    </location>
</feature>
<evidence type="ECO:0000259" key="1">
    <source>
        <dbReference type="PROSITE" id="PS50042"/>
    </source>
</evidence>
<dbReference type="EMBL" id="CP000581">
    <property type="protein sequence ID" value="ABO94312.1"/>
    <property type="molecule type" value="Genomic_DNA"/>
</dbReference>
<dbReference type="InterPro" id="IPR014710">
    <property type="entry name" value="RmlC-like_jellyroll"/>
</dbReference>
<dbReference type="Proteomes" id="UP000001568">
    <property type="component" value="Chromosome 1"/>
</dbReference>
<dbReference type="KEGG" id="olu:OSTLU_29247"/>
<gene>
    <name evidence="2" type="ORF">OSTLU_29247</name>
</gene>